<name>A0A917ITN5_9BACT</name>
<evidence type="ECO:0000313" key="1">
    <source>
        <dbReference type="EMBL" id="GGH62156.1"/>
    </source>
</evidence>
<evidence type="ECO:0000313" key="2">
    <source>
        <dbReference type="Proteomes" id="UP000627292"/>
    </source>
</evidence>
<dbReference type="AlphaFoldDB" id="A0A917ITN5"/>
<reference evidence="1" key="2">
    <citation type="submission" date="2020-09" db="EMBL/GenBank/DDBJ databases">
        <authorList>
            <person name="Sun Q."/>
            <person name="Zhou Y."/>
        </authorList>
    </citation>
    <scope>NUCLEOTIDE SEQUENCE</scope>
    <source>
        <strain evidence="1">CGMCC 1.15290</strain>
    </source>
</reference>
<comment type="caution">
    <text evidence="1">The sequence shown here is derived from an EMBL/GenBank/DDBJ whole genome shotgun (WGS) entry which is preliminary data.</text>
</comment>
<organism evidence="1 2">
    <name type="scientific">Filimonas zeae</name>
    <dbReference type="NCBI Taxonomy" id="1737353"/>
    <lineage>
        <taxon>Bacteria</taxon>
        <taxon>Pseudomonadati</taxon>
        <taxon>Bacteroidota</taxon>
        <taxon>Chitinophagia</taxon>
        <taxon>Chitinophagales</taxon>
        <taxon>Chitinophagaceae</taxon>
        <taxon>Filimonas</taxon>
    </lineage>
</organism>
<reference evidence="1" key="1">
    <citation type="journal article" date="2014" name="Int. J. Syst. Evol. Microbiol.">
        <title>Complete genome sequence of Corynebacterium casei LMG S-19264T (=DSM 44701T), isolated from a smear-ripened cheese.</title>
        <authorList>
            <consortium name="US DOE Joint Genome Institute (JGI-PGF)"/>
            <person name="Walter F."/>
            <person name="Albersmeier A."/>
            <person name="Kalinowski J."/>
            <person name="Ruckert C."/>
        </authorList>
    </citation>
    <scope>NUCLEOTIDE SEQUENCE</scope>
    <source>
        <strain evidence="1">CGMCC 1.15290</strain>
    </source>
</reference>
<proteinExistence type="predicted"/>
<sequence>MLCIFYYNTQAQQIGLNPQNTFFYLDTAKVAYAYYMHPNDIDSISVTRGYDSTTKLDGKIRLFLKKPGKVHFIPLDSIATSKQLKPGTPILYIIDNDPIKSPERIRIDTSFIQHAWVIRATEIDNLKNMVPNLSILYIKTGKPDPNAPQRIIIRGQSATVSR</sequence>
<gene>
    <name evidence="1" type="ORF">GCM10011379_11850</name>
</gene>
<dbReference type="Proteomes" id="UP000627292">
    <property type="component" value="Unassembled WGS sequence"/>
</dbReference>
<dbReference type="EMBL" id="BMIB01000001">
    <property type="protein sequence ID" value="GGH62156.1"/>
    <property type="molecule type" value="Genomic_DNA"/>
</dbReference>
<keyword evidence="2" id="KW-1185">Reference proteome</keyword>
<protein>
    <submittedName>
        <fullName evidence="1">Uncharacterized protein</fullName>
    </submittedName>
</protein>
<accession>A0A917ITN5</accession>